<accession>D9SW84</accession>
<feature type="domain" description="CBM-cenC" evidence="9">
    <location>
        <begin position="31"/>
        <end position="157"/>
    </location>
</feature>
<dbReference type="CAZy" id="CBM4">
    <property type="family name" value="Carbohydrate-Binding Module Family 4"/>
</dbReference>
<organism evidence="11 12">
    <name type="scientific">Clostridium cellulovorans (strain ATCC 35296 / DSM 3052 / OCM 3 / 743B)</name>
    <dbReference type="NCBI Taxonomy" id="573061"/>
    <lineage>
        <taxon>Bacteria</taxon>
        <taxon>Bacillati</taxon>
        <taxon>Bacillota</taxon>
        <taxon>Clostridia</taxon>
        <taxon>Eubacteriales</taxon>
        <taxon>Clostridiaceae</taxon>
        <taxon>Clostridium</taxon>
    </lineage>
</organism>
<name>D9SW84_CLOC7</name>
<dbReference type="InterPro" id="IPR014756">
    <property type="entry name" value="Ig_E-set"/>
</dbReference>
<dbReference type="Gene3D" id="2.60.120.260">
    <property type="entry name" value="Galactose-binding domain-like"/>
    <property type="match status" value="1"/>
</dbReference>
<dbReference type="InterPro" id="IPR013783">
    <property type="entry name" value="Ig-like_fold"/>
</dbReference>
<feature type="domain" description="Cellulase Ig-like" evidence="10">
    <location>
        <begin position="194"/>
        <end position="274"/>
    </location>
</feature>
<dbReference type="InterPro" id="IPR012341">
    <property type="entry name" value="6hp_glycosidase-like_sf"/>
</dbReference>
<sequence length="724" mass="80633">MRKKFITALIAGVVLFGGFGSYQATAADMTANLIENGSLDTNAKGWGGFTTEGGGGDIAYDNGAIKAEVTNCGNQPYSIQIYKDDFRMYKNGKYHLEFDVSSTVDRTIQYTIQLNRGDYRYYVEDKINTTQEVKTVSQDFVMTEETDMIPRLAFNVGNVIGEELGNHSVKIDNVKLFLVDASGIKEEIQSPKVEQKIVLNQIGYKPEDKKKVVFRTETNDRNFRVVSTKTNEVVYQGDIYGHTYNETAEEINSFGDFSSLKTPGTYRIETDSFGSSYQFTISEDVYKNLFKDAMRFFYFQRCGQELSQDFAGTWAHPACHEQLATIYGTDEKIDVSGGWHDAGDYGRYVPASSKAIADLFTAYNNNKAAFGDDFDIPESGNGIPDVLDELKYQLEWMLKMQETTSGGVYHKVTSWDFPGYVMPQEETAELLLCPISTPATADFVAIMAMGYENFKNIDSSFASTCLAAGEKAWNYLEKTPNTPFSNPPGILTGDYADGYDGDERYWAAAQLFKATGDSKYDQAFRTMLNTKYESGFLWSDVGHYGNLAYISATGADQNTVSNIKNRIIDEAQDIVAFSRNDGYNSSTPSYLYYWGSNAKMNNNAILLAEAYKISPNPEFLEYAKEHVNYCLGKNSLGKCFITGYGTDGVETPTHRPSMAQGKAIPGMIVGGPNKYLQDPTAKISLVGEAPARCYIDDSESYSCNEVDINWNSPLICAMSELDMR</sequence>
<keyword evidence="3" id="KW-0136">Cellulose degradation</keyword>
<dbReference type="InterPro" id="IPR003305">
    <property type="entry name" value="CenC_carb-bd"/>
</dbReference>
<feature type="signal peptide" evidence="7">
    <location>
        <begin position="1"/>
        <end position="26"/>
    </location>
</feature>
<dbReference type="InterPro" id="IPR008979">
    <property type="entry name" value="Galactose-bd-like_sf"/>
</dbReference>
<proteinExistence type="inferred from homology"/>
<keyword evidence="12" id="KW-1185">Reference proteome</keyword>
<reference evidence="11 12" key="1">
    <citation type="submission" date="2010-08" db="EMBL/GenBank/DDBJ databases">
        <title>Complete sequence of Clostridium cellulovorans 743B.</title>
        <authorList>
            <consortium name="US DOE Joint Genome Institute"/>
            <person name="Lucas S."/>
            <person name="Copeland A."/>
            <person name="Lapidus A."/>
            <person name="Cheng J.-F."/>
            <person name="Bruce D."/>
            <person name="Goodwin L."/>
            <person name="Pitluck S."/>
            <person name="Chertkov O."/>
            <person name="Detter J.C."/>
            <person name="Han C."/>
            <person name="Tapia R."/>
            <person name="Land M."/>
            <person name="Hauser L."/>
            <person name="Chang Y.-J."/>
            <person name="Jeffries C."/>
            <person name="Kyrpides N."/>
            <person name="Ivanova N."/>
            <person name="Mikhailova N."/>
            <person name="Hemme C.L."/>
            <person name="Woyke T."/>
        </authorList>
    </citation>
    <scope>NUCLEOTIDE SEQUENCE [LARGE SCALE GENOMIC DNA]</scope>
    <source>
        <strain evidence="12">ATCC 35296 / DSM 3052 / OCM 3 / 743B</strain>
    </source>
</reference>
<dbReference type="KEGG" id="ccb:Clocel_1477"/>
<dbReference type="RefSeq" id="WP_013291672.1">
    <property type="nucleotide sequence ID" value="NC_014393.1"/>
</dbReference>
<protein>
    <submittedName>
        <fullName evidence="11">Glycoside hydrolase family 9</fullName>
    </submittedName>
</protein>
<evidence type="ECO:0000256" key="1">
    <source>
        <dbReference type="ARBA" id="ARBA00007072"/>
    </source>
</evidence>
<keyword evidence="2 11" id="KW-0378">Hydrolase</keyword>
<dbReference type="CDD" id="cd02850">
    <property type="entry name" value="E_set_Cellulase_N"/>
    <property type="match status" value="1"/>
</dbReference>
<dbReference type="SUPFAM" id="SSF49785">
    <property type="entry name" value="Galactose-binding domain-like"/>
    <property type="match status" value="1"/>
</dbReference>
<dbReference type="Pfam" id="PF02018">
    <property type="entry name" value="CBM_4_9"/>
    <property type="match status" value="1"/>
</dbReference>
<dbReference type="Gene3D" id="2.60.40.10">
    <property type="entry name" value="Immunoglobulins"/>
    <property type="match status" value="1"/>
</dbReference>
<dbReference type="EMBL" id="CP002160">
    <property type="protein sequence ID" value="ADL51228.1"/>
    <property type="molecule type" value="Genomic_DNA"/>
</dbReference>
<dbReference type="InterPro" id="IPR004197">
    <property type="entry name" value="Cellulase_Ig-like"/>
</dbReference>
<dbReference type="PANTHER" id="PTHR22298">
    <property type="entry name" value="ENDO-1,4-BETA-GLUCANASE"/>
    <property type="match status" value="1"/>
</dbReference>
<keyword evidence="6" id="KW-0624">Polysaccharide degradation</keyword>
<evidence type="ECO:0000259" key="10">
    <source>
        <dbReference type="Pfam" id="PF02927"/>
    </source>
</evidence>
<gene>
    <name evidence="11" type="ordered locus">Clocel_1477</name>
</gene>
<dbReference type="GO" id="GO:0008810">
    <property type="term" value="F:cellulase activity"/>
    <property type="evidence" value="ECO:0007669"/>
    <property type="project" value="InterPro"/>
</dbReference>
<evidence type="ECO:0000259" key="9">
    <source>
        <dbReference type="Pfam" id="PF02018"/>
    </source>
</evidence>
<evidence type="ECO:0000259" key="8">
    <source>
        <dbReference type="Pfam" id="PF00759"/>
    </source>
</evidence>
<dbReference type="InterPro" id="IPR001701">
    <property type="entry name" value="Glyco_hydro_9"/>
</dbReference>
<feature type="domain" description="Glycoside hydrolase family 9" evidence="8">
    <location>
        <begin position="286"/>
        <end position="717"/>
    </location>
</feature>
<dbReference type="Gene3D" id="1.50.10.10">
    <property type="match status" value="1"/>
</dbReference>
<dbReference type="eggNOG" id="COG5297">
    <property type="taxonomic scope" value="Bacteria"/>
</dbReference>
<dbReference type="CAZy" id="GH9">
    <property type="family name" value="Glycoside Hydrolase Family 9"/>
</dbReference>
<dbReference type="OrthoDB" id="9758662at2"/>
<evidence type="ECO:0000313" key="12">
    <source>
        <dbReference type="Proteomes" id="UP000002730"/>
    </source>
</evidence>
<dbReference type="AlphaFoldDB" id="D9SW84"/>
<evidence type="ECO:0000256" key="7">
    <source>
        <dbReference type="SAM" id="SignalP"/>
    </source>
</evidence>
<evidence type="ECO:0000256" key="2">
    <source>
        <dbReference type="ARBA" id="ARBA00022801"/>
    </source>
</evidence>
<evidence type="ECO:0000256" key="3">
    <source>
        <dbReference type="ARBA" id="ARBA00023001"/>
    </source>
</evidence>
<feature type="chain" id="PRO_5003128477" evidence="7">
    <location>
        <begin position="27"/>
        <end position="724"/>
    </location>
</feature>
<evidence type="ECO:0000256" key="6">
    <source>
        <dbReference type="ARBA" id="ARBA00023326"/>
    </source>
</evidence>
<dbReference type="STRING" id="573061.Clocel_1477"/>
<dbReference type="GO" id="GO:0030245">
    <property type="term" value="P:cellulose catabolic process"/>
    <property type="evidence" value="ECO:0007669"/>
    <property type="project" value="UniProtKB-KW"/>
</dbReference>
<evidence type="ECO:0000256" key="5">
    <source>
        <dbReference type="ARBA" id="ARBA00023295"/>
    </source>
</evidence>
<dbReference type="Pfam" id="PF00759">
    <property type="entry name" value="Glyco_hydro_9"/>
    <property type="match status" value="1"/>
</dbReference>
<dbReference type="Pfam" id="PF02927">
    <property type="entry name" value="CelD_N"/>
    <property type="match status" value="1"/>
</dbReference>
<keyword evidence="5" id="KW-0326">Glycosidase</keyword>
<dbReference type="HOGENOM" id="CLU_006010_2_0_9"/>
<evidence type="ECO:0000313" key="11">
    <source>
        <dbReference type="EMBL" id="ADL51228.1"/>
    </source>
</evidence>
<dbReference type="SUPFAM" id="SSF48208">
    <property type="entry name" value="Six-hairpin glycosidases"/>
    <property type="match status" value="1"/>
</dbReference>
<dbReference type="SUPFAM" id="SSF81296">
    <property type="entry name" value="E set domains"/>
    <property type="match status" value="1"/>
</dbReference>
<comment type="similarity">
    <text evidence="1">Belongs to the glycosyl hydrolase 9 (cellulase E) family.</text>
</comment>
<evidence type="ECO:0000256" key="4">
    <source>
        <dbReference type="ARBA" id="ARBA00023277"/>
    </source>
</evidence>
<keyword evidence="7" id="KW-0732">Signal</keyword>
<dbReference type="InterPro" id="IPR008928">
    <property type="entry name" value="6-hairpin_glycosidase_sf"/>
</dbReference>
<keyword evidence="4" id="KW-0119">Carbohydrate metabolism</keyword>
<dbReference type="Proteomes" id="UP000002730">
    <property type="component" value="Chromosome"/>
</dbReference>